<reference evidence="1 2" key="1">
    <citation type="submission" date="2023-09" db="EMBL/GenBank/DDBJ databases">
        <authorList>
            <person name="Rey-Velasco X."/>
        </authorList>
    </citation>
    <scope>NUCLEOTIDE SEQUENCE [LARGE SCALE GENOMIC DNA]</scope>
    <source>
        <strain evidence="1 2">W345</strain>
    </source>
</reference>
<protein>
    <recommendedName>
        <fullName evidence="3">Helix-turn-helix domain-containing protein</fullName>
    </recommendedName>
</protein>
<evidence type="ECO:0000313" key="2">
    <source>
        <dbReference type="Proteomes" id="UP001254608"/>
    </source>
</evidence>
<dbReference type="RefSeq" id="WP_311364241.1">
    <property type="nucleotide sequence ID" value="NZ_JAVRIC010000006.1"/>
</dbReference>
<dbReference type="SUPFAM" id="SSF46955">
    <property type="entry name" value="Putative DNA-binding domain"/>
    <property type="match status" value="1"/>
</dbReference>
<gene>
    <name evidence="1" type="ORF">RM530_05650</name>
</gene>
<keyword evidence="2" id="KW-1185">Reference proteome</keyword>
<evidence type="ECO:0000313" key="1">
    <source>
        <dbReference type="EMBL" id="MDT0496847.1"/>
    </source>
</evidence>
<organism evidence="1 2">
    <name type="scientific">Banduia mediterranea</name>
    <dbReference type="NCBI Taxonomy" id="3075609"/>
    <lineage>
        <taxon>Bacteria</taxon>
        <taxon>Pseudomonadati</taxon>
        <taxon>Pseudomonadota</taxon>
        <taxon>Gammaproteobacteria</taxon>
        <taxon>Nevskiales</taxon>
        <taxon>Algiphilaceae</taxon>
        <taxon>Banduia</taxon>
    </lineage>
</organism>
<name>A0ABU2WG57_9GAMM</name>
<evidence type="ECO:0008006" key="3">
    <source>
        <dbReference type="Google" id="ProtNLM"/>
    </source>
</evidence>
<comment type="caution">
    <text evidence="1">The sequence shown here is derived from an EMBL/GenBank/DDBJ whole genome shotgun (WGS) entry which is preliminary data.</text>
</comment>
<dbReference type="Proteomes" id="UP001254608">
    <property type="component" value="Unassembled WGS sequence"/>
</dbReference>
<dbReference type="EMBL" id="JAVRIC010000006">
    <property type="protein sequence ID" value="MDT0496847.1"/>
    <property type="molecule type" value="Genomic_DNA"/>
</dbReference>
<proteinExistence type="predicted"/>
<sequence length="83" mass="9626">MTDEEYERLAERTIRDLGERSIKVTPDGRVSAHDAAELVGRSYSRLKAWRVEGTGPRWFDVGGRVHYSIDDLLRWIYYGEHAS</sequence>
<dbReference type="InterPro" id="IPR009061">
    <property type="entry name" value="DNA-bd_dom_put_sf"/>
</dbReference>
<accession>A0ABU2WG57</accession>